<evidence type="ECO:0000313" key="3">
    <source>
        <dbReference type="Proteomes" id="UP000235659"/>
    </source>
</evidence>
<evidence type="ECO:0008006" key="5">
    <source>
        <dbReference type="Google" id="ProtNLM"/>
    </source>
</evidence>
<sequence length="526" mass="60832">MSLHELPLDELLVEWDKLDDGGRDLSAIRALTLEDRFYLLVRVCRRHDMLHPWIYARCREVEADPDEKLDLWAREHYKSTIITFAGAIQEILKDPDITIGIFAHTRGIAQKFMRQIMMELQSNDTLKSAFPDILYRTPEKSSPRWSLDNGLLVKRSSNPKEATVEAWGLVDGQPTSAHYKLRIYDDVVTRESVTTPEQVKKTTEAWELSDNLGMAGGRRWHVGTRYSFADTYQSIIDRGSLQERIYPATHDGTANGDPVLLSAEEWEKKKVTQGEYTIACQMLQNPLSGQQATFKVEWLTYYDIRPSILNVAVLCDPARSKKKDSDNTAFAVVGIDAASNKYLLDGFRHKMKLSERWDAMKLLRRRWMSMPGVQLVKCGYEKFGAESDFDYFEERMKIEQNFFDIEELAWPREGGGSKIDRVQRLEPDFRMGRFKLPHGFDEKKVTRNQRTVIEAGEGFRVGRNIVRRDENGRAYDLTKDFMDEFRLFPFGAKKDLVDVCSRIYDMELPAPIMVDEQSLEPDYAED</sequence>
<evidence type="ECO:0000313" key="1">
    <source>
        <dbReference type="EMBL" id="CAB3730923.1"/>
    </source>
</evidence>
<dbReference type="Proteomes" id="UP000494205">
    <property type="component" value="Unassembled WGS sequence"/>
</dbReference>
<evidence type="ECO:0000313" key="2">
    <source>
        <dbReference type="EMBL" id="PMS25991.1"/>
    </source>
</evidence>
<reference evidence="2 3" key="1">
    <citation type="submission" date="2018-01" db="EMBL/GenBank/DDBJ databases">
        <title>Whole genome analyses suggest that Burkholderia sensu lato contains two further novel genera in the rhizoxinica-symbiotica group Mycetohabitans gen. nov., and Trinickia gen. nov.: implications for the evolution of diazotrophy and nodulation in the Burkholderiaceae.</title>
        <authorList>
            <person name="Estrada-de los Santos P."/>
            <person name="Palmer M."/>
            <person name="Chavez-Ramirez B."/>
            <person name="Beukes C."/>
            <person name="Steenkamp E.T."/>
            <person name="Hirsch A.M."/>
            <person name="Manyaka P."/>
            <person name="Maluk M."/>
            <person name="Lafos M."/>
            <person name="Crook M."/>
            <person name="Gross E."/>
            <person name="Simon M.F."/>
            <person name="Bueno dos Reis Junior F."/>
            <person name="Poole P.S."/>
            <person name="Venter S.N."/>
            <person name="James E.K."/>
        </authorList>
    </citation>
    <scope>NUCLEOTIDE SEQUENCE [LARGE SCALE GENOMIC DNA]</scope>
    <source>
        <strain evidence="2 3">WSM 3937</strain>
    </source>
</reference>
<accession>A0A2N7W9B2</accession>
<evidence type="ECO:0000313" key="4">
    <source>
        <dbReference type="Proteomes" id="UP000494205"/>
    </source>
</evidence>
<proteinExistence type="predicted"/>
<dbReference type="OrthoDB" id="9771580at2"/>
<dbReference type="EMBL" id="PNXY01000026">
    <property type="protein sequence ID" value="PMS25991.1"/>
    <property type="molecule type" value="Genomic_DNA"/>
</dbReference>
<dbReference type="RefSeq" id="WP_102635317.1">
    <property type="nucleotide sequence ID" value="NZ_CADIJZ010000027.1"/>
</dbReference>
<keyword evidence="3" id="KW-1185">Reference proteome</keyword>
<reference evidence="1 4" key="2">
    <citation type="submission" date="2020-04" db="EMBL/GenBank/DDBJ databases">
        <authorList>
            <person name="De Canck E."/>
        </authorList>
    </citation>
    <scope>NUCLEOTIDE SEQUENCE [LARGE SCALE GENOMIC DNA]</scope>
    <source>
        <strain evidence="1 4">LMG 27174</strain>
    </source>
</reference>
<dbReference type="EMBL" id="CADIJZ010000027">
    <property type="protein sequence ID" value="CAB3730923.1"/>
    <property type="molecule type" value="Genomic_DNA"/>
</dbReference>
<name>A0A2N7W9B2_9BURK</name>
<gene>
    <name evidence="2" type="ORF">C0Z16_28060</name>
    <name evidence="1" type="ORF">LMG27174_05790</name>
</gene>
<organism evidence="1 4">
    <name type="scientific">Paraburkholderia rhynchosiae</name>
    <dbReference type="NCBI Taxonomy" id="487049"/>
    <lineage>
        <taxon>Bacteria</taxon>
        <taxon>Pseudomonadati</taxon>
        <taxon>Pseudomonadota</taxon>
        <taxon>Betaproteobacteria</taxon>
        <taxon>Burkholderiales</taxon>
        <taxon>Burkholderiaceae</taxon>
        <taxon>Paraburkholderia</taxon>
    </lineage>
</organism>
<protein>
    <recommendedName>
        <fullName evidence="5">Terminase large subunit gp17-like C-terminal domain-containing protein</fullName>
    </recommendedName>
</protein>
<dbReference type="AlphaFoldDB" id="A0A2N7W9B2"/>
<dbReference type="Proteomes" id="UP000235659">
    <property type="component" value="Unassembled WGS sequence"/>
</dbReference>